<dbReference type="EMBL" id="CP014328">
    <property type="protein sequence ID" value="AML53805.1"/>
    <property type="molecule type" value="Genomic_DNA"/>
</dbReference>
<reference evidence="3 4" key="1">
    <citation type="submission" date="2016-02" db="EMBL/GenBank/DDBJ databases">
        <title>Complete genome sequence of Halocynthiibacter arcticus PAMC 20958t from arctic marine sediment.</title>
        <authorList>
            <person name="Lee Y.M."/>
            <person name="Baek K."/>
            <person name="Lee H.K."/>
            <person name="Shin S.C."/>
        </authorList>
    </citation>
    <scope>NUCLEOTIDE SEQUENCE [LARGE SCALE GENOMIC DNA]</scope>
    <source>
        <strain evidence="3">PAMC 20958</strain>
        <plasmid evidence="4">Plasmid</plasmid>
    </source>
</reference>
<dbReference type="GO" id="GO:0005509">
    <property type="term" value="F:calcium ion binding"/>
    <property type="evidence" value="ECO:0007669"/>
    <property type="project" value="InterPro"/>
</dbReference>
<gene>
    <name evidence="3" type="ORF">RC74_21365</name>
</gene>
<dbReference type="KEGG" id="hat:RC74_21365"/>
<dbReference type="InterPro" id="IPR050557">
    <property type="entry name" value="RTX_toxin/Mannuronan_C5-epim"/>
</dbReference>
<dbReference type="Pfam" id="PF00353">
    <property type="entry name" value="HemolysinCabind"/>
    <property type="match status" value="6"/>
</dbReference>
<protein>
    <recommendedName>
        <fullName evidence="5">Haemolysin-type calcium binding-related domain-containing protein</fullName>
    </recommendedName>
</protein>
<proteinExistence type="predicted"/>
<dbReference type="SUPFAM" id="SSF51120">
    <property type="entry name" value="beta-Roll"/>
    <property type="match status" value="3"/>
</dbReference>
<accession>A0A126V750</accession>
<evidence type="ECO:0000256" key="2">
    <source>
        <dbReference type="ARBA" id="ARBA00022525"/>
    </source>
</evidence>
<keyword evidence="3" id="KW-0614">Plasmid</keyword>
<dbReference type="InterPro" id="IPR001343">
    <property type="entry name" value="Hemolysn_Ca-bd"/>
</dbReference>
<evidence type="ECO:0000256" key="1">
    <source>
        <dbReference type="ARBA" id="ARBA00004613"/>
    </source>
</evidence>
<dbReference type="Proteomes" id="UP000070371">
    <property type="component" value="Plasmid unnamed"/>
</dbReference>
<evidence type="ECO:0008006" key="5">
    <source>
        <dbReference type="Google" id="ProtNLM"/>
    </source>
</evidence>
<dbReference type="Gene3D" id="2.150.10.10">
    <property type="entry name" value="Serralysin-like metalloprotease, C-terminal"/>
    <property type="match status" value="5"/>
</dbReference>
<organism evidence="3 4">
    <name type="scientific">Falsihalocynthiibacter arcticus</name>
    <dbReference type="NCBI Taxonomy" id="1579316"/>
    <lineage>
        <taxon>Bacteria</taxon>
        <taxon>Pseudomonadati</taxon>
        <taxon>Pseudomonadota</taxon>
        <taxon>Alphaproteobacteria</taxon>
        <taxon>Rhodobacterales</taxon>
        <taxon>Roseobacteraceae</taxon>
        <taxon>Falsihalocynthiibacter</taxon>
    </lineage>
</organism>
<dbReference type="InterPro" id="IPR011049">
    <property type="entry name" value="Serralysin-like_metalloprot_C"/>
</dbReference>
<evidence type="ECO:0000313" key="4">
    <source>
        <dbReference type="Proteomes" id="UP000070371"/>
    </source>
</evidence>
<dbReference type="GO" id="GO:0005576">
    <property type="term" value="C:extracellular region"/>
    <property type="evidence" value="ECO:0007669"/>
    <property type="project" value="UniProtKB-SubCell"/>
</dbReference>
<dbReference type="PANTHER" id="PTHR38340:SF1">
    <property type="entry name" value="S-LAYER PROTEIN"/>
    <property type="match status" value="1"/>
</dbReference>
<name>A0A126V750_9RHOB</name>
<dbReference type="PRINTS" id="PR00313">
    <property type="entry name" value="CABNDNGRPT"/>
</dbReference>
<keyword evidence="4" id="KW-1185">Reference proteome</keyword>
<dbReference type="PANTHER" id="PTHR38340">
    <property type="entry name" value="S-LAYER PROTEIN"/>
    <property type="match status" value="1"/>
</dbReference>
<sequence length="1261" mass="132864">MVLNDTIAGAGANSFFLTTATTEQKTITGNDLASVGLALMEEDLKLRILRNGADLSGDDYERYHREVFGRVAGVSAEAWTPTIFLDSFGDAIERQDAWVELAGSGPIASYNLIVARRMDVTNEYLDNTTTPLGGIVFSDLDAMTKETMLAIGIEEEFADWFIQYSVYLDRLIEAGFPESFVDSSNIHGPYGVNIPSEGTLEGGNHGSNELVGTSNADVLIGFDGNDTFVGQNGADRLYGGNGQDTANYSVESGPIRIQLGALQNGAEIEWAGVAEENDVQRVEGSDGEWDVLIDIEQIIGTSLDDVLELNGRLEDIGESPIANTGVDVGSNGILGDTIDLSGLSTDVGVNVNLDDSGLLWVRETDNMGIAAPSFQGYGFENVIGTNEADTIIGNVGDNTIFGGAGADTLEGGGGQDTIYFDADDTSVRGGHGYDVGYFGYWVREGLETDPTARFRPSENAAVVSLQEMELEVFVGGAGNDIITSTENTTVVLAGGDGIDTFNLESTTGAPTVVWGGEGADIVNITSSHRSTGIMAVQIDNVTEENIQFLDLDMLGLGSTFDWSSISAVIINPDAEDRFYINDGRQSSSYEIFAEDHTVQIEREGQQYGSITYNSFTKYPDFIDTSLYSRQRVGEFEQSFIGGYDGTVFTTSNNLTTLRVVEYTDIAGINYIQMLGNVDGLHGYEDDPLAQGLGFGGSGWNFESDYDYDLSSADFVSQWDNGTREHFFYADPDTEIGEPPSPWFIIGGTFEGSSLVENSSVVAPPGNSAVSLFSAMFSIPMATLNSSGSEISISLPDINPGGPRGGRYAYSTGDVALGEVDGTVRVADFDPLTHAVIVAGNPIDGTDLPEGVSISEVNGSVVINYLGDNNIVLRGITLADWQSGAQAQIHGTLDSDAISGSSAAEVIVGGDGDDTVNAGSGADLVYLGEGNDVLLSSRGNKVVSGGAGNDVISVMDSSTVDGGDGNDTLFGHLGKGGDHIFIGGSGADTFEFAYAGSKEADQIIVDFESGIDTLKIAGHSITGYRPTEIPSEFNVAEVDGNVVISYGENDVHSVTLENLTIDELLEVTEIPDSAVTGTSSDDAMGVGHIDSAGNEITNGANVILALDGDDILNAGNGDDVIFLGEGNDSLAASRGNKIVYGDAGNDTIAVIDSSVVVGGEGNDLLFGRLNKGGDHIFTGGTGADVFEFAYAGSKNTDQIITDFELGVDQLVFNGETLSGINEVNLPSTYSTSDIDGNLVIVYDAEGQHSVTLNGLTANEFFL</sequence>
<comment type="subcellular location">
    <subcellularLocation>
        <location evidence="1">Secreted</location>
    </subcellularLocation>
</comment>
<keyword evidence="2" id="KW-0964">Secreted</keyword>
<geneLocation type="plasmid" evidence="3">
    <name>unnamed</name>
</geneLocation>
<evidence type="ECO:0000313" key="3">
    <source>
        <dbReference type="EMBL" id="AML53805.1"/>
    </source>
</evidence>
<dbReference type="AlphaFoldDB" id="A0A126V750"/>